<gene>
    <name evidence="1" type="ORF">XINFAN_02885</name>
</gene>
<sequence>MSGFDDVTLTWAGKDYEIRAHDLMPIISKVENILLRDEDQGVLAIDVLCNKRPIAKIAECFEAILRHAKAPVLPGEAYLAVMSAFADRDGGYFECVQDQVMQILSLLAPPVHLQILGTRAEAKGGGEKK</sequence>
<name>A0A3P5XTR7_9RHOB</name>
<evidence type="ECO:0000313" key="2">
    <source>
        <dbReference type="Proteomes" id="UP000277498"/>
    </source>
</evidence>
<organism evidence="1 2">
    <name type="scientific">Pseudogemmobacter humi</name>
    <dbReference type="NCBI Taxonomy" id="2483812"/>
    <lineage>
        <taxon>Bacteria</taxon>
        <taxon>Pseudomonadati</taxon>
        <taxon>Pseudomonadota</taxon>
        <taxon>Alphaproteobacteria</taxon>
        <taxon>Rhodobacterales</taxon>
        <taxon>Paracoccaceae</taxon>
        <taxon>Pseudogemmobacter</taxon>
    </lineage>
</organism>
<dbReference type="AlphaFoldDB" id="A0A3P5XTR7"/>
<keyword evidence="2" id="KW-1185">Reference proteome</keyword>
<dbReference type="EMBL" id="UXAW01000084">
    <property type="protein sequence ID" value="VDC31424.1"/>
    <property type="molecule type" value="Genomic_DNA"/>
</dbReference>
<dbReference type="RefSeq" id="WP_124087614.1">
    <property type="nucleotide sequence ID" value="NZ_UXAW01000084.1"/>
</dbReference>
<protein>
    <submittedName>
        <fullName evidence="1">Uncharacterized protein</fullName>
    </submittedName>
</protein>
<proteinExistence type="predicted"/>
<evidence type="ECO:0000313" key="1">
    <source>
        <dbReference type="EMBL" id="VDC31424.1"/>
    </source>
</evidence>
<dbReference type="OrthoDB" id="9963860at2"/>
<reference evidence="1 2" key="1">
    <citation type="submission" date="2018-11" db="EMBL/GenBank/DDBJ databases">
        <authorList>
            <person name="Criscuolo A."/>
        </authorList>
    </citation>
    <scope>NUCLEOTIDE SEQUENCE [LARGE SCALE GENOMIC DNA]</scope>
    <source>
        <strain evidence="1">ACIP111625</strain>
    </source>
</reference>
<dbReference type="Proteomes" id="UP000277498">
    <property type="component" value="Unassembled WGS sequence"/>
</dbReference>
<accession>A0A3P5XTR7</accession>